<feature type="region of interest" description="Disordered" evidence="1">
    <location>
        <begin position="1"/>
        <end position="49"/>
    </location>
</feature>
<proteinExistence type="predicted"/>
<dbReference type="PATRIC" id="fig|937777.3.peg.2640"/>
<dbReference type="STRING" id="937777.Deipe_2632"/>
<evidence type="ECO:0000313" key="2">
    <source>
        <dbReference type="EMBL" id="AFZ68097.1"/>
    </source>
</evidence>
<dbReference type="Proteomes" id="UP000010467">
    <property type="component" value="Chromosome"/>
</dbReference>
<accession>L0A4L4</accession>
<name>L0A4L4_DEIPD</name>
<dbReference type="HOGENOM" id="CLU_2092795_0_0_0"/>
<feature type="compositionally biased region" description="Pro residues" evidence="1">
    <location>
        <begin position="36"/>
        <end position="45"/>
    </location>
</feature>
<feature type="compositionally biased region" description="Basic and acidic residues" evidence="1">
    <location>
        <begin position="13"/>
        <end position="28"/>
    </location>
</feature>
<gene>
    <name evidence="2" type="ordered locus">Deipe_2632</name>
</gene>
<dbReference type="KEGG" id="dpd:Deipe_2632"/>
<dbReference type="EMBL" id="CP003382">
    <property type="protein sequence ID" value="AFZ68097.1"/>
    <property type="molecule type" value="Genomic_DNA"/>
</dbReference>
<dbReference type="AlphaFoldDB" id="L0A4L4"/>
<keyword evidence="3" id="KW-1185">Reference proteome</keyword>
<feature type="compositionally biased region" description="Gly residues" evidence="1">
    <location>
        <begin position="1"/>
        <end position="12"/>
    </location>
</feature>
<protein>
    <submittedName>
        <fullName evidence="2">Uncharacterized protein</fullName>
    </submittedName>
</protein>
<reference evidence="3" key="1">
    <citation type="submission" date="2012-03" db="EMBL/GenBank/DDBJ databases">
        <title>Complete sequence of chromosome of Deinococcus peraridilitoris DSM 19664.</title>
        <authorList>
            <person name="Lucas S."/>
            <person name="Copeland A."/>
            <person name="Lapidus A."/>
            <person name="Glavina del Rio T."/>
            <person name="Dalin E."/>
            <person name="Tice H."/>
            <person name="Bruce D."/>
            <person name="Goodwin L."/>
            <person name="Pitluck S."/>
            <person name="Peters L."/>
            <person name="Mikhailova N."/>
            <person name="Lu M."/>
            <person name="Kyrpides N."/>
            <person name="Mavromatis K."/>
            <person name="Ivanova N."/>
            <person name="Brettin T."/>
            <person name="Detter J.C."/>
            <person name="Han C."/>
            <person name="Larimer F."/>
            <person name="Land M."/>
            <person name="Hauser L."/>
            <person name="Markowitz V."/>
            <person name="Cheng J.-F."/>
            <person name="Hugenholtz P."/>
            <person name="Woyke T."/>
            <person name="Wu D."/>
            <person name="Pukall R."/>
            <person name="Steenblock K."/>
            <person name="Brambilla E."/>
            <person name="Klenk H.-P."/>
            <person name="Eisen J.A."/>
        </authorList>
    </citation>
    <scope>NUCLEOTIDE SEQUENCE [LARGE SCALE GENOMIC DNA]</scope>
    <source>
        <strain evidence="3">DSM 19664 / LMG 22246 / CIP 109416 / KR-200</strain>
    </source>
</reference>
<dbReference type="RefSeq" id="WP_015236399.1">
    <property type="nucleotide sequence ID" value="NC_019793.1"/>
</dbReference>
<organism evidence="2 3">
    <name type="scientific">Deinococcus peraridilitoris (strain DSM 19664 / LMG 22246 / CIP 109416 / KR-200)</name>
    <dbReference type="NCBI Taxonomy" id="937777"/>
    <lineage>
        <taxon>Bacteria</taxon>
        <taxon>Thermotogati</taxon>
        <taxon>Deinococcota</taxon>
        <taxon>Deinococci</taxon>
        <taxon>Deinococcales</taxon>
        <taxon>Deinococcaceae</taxon>
        <taxon>Deinococcus</taxon>
    </lineage>
</organism>
<evidence type="ECO:0000256" key="1">
    <source>
        <dbReference type="SAM" id="MobiDB-lite"/>
    </source>
</evidence>
<evidence type="ECO:0000313" key="3">
    <source>
        <dbReference type="Proteomes" id="UP000010467"/>
    </source>
</evidence>
<sequence>MTGSNDGFGGRGLSRELPDPQEYLREQALKAQVAPEPSPPPPPQETPQMRVAAEPVQARTVARPERMPAGVVESARPLSQRELLRKELSSRRALQRAFLLIEVLGPPKALRDPDEG</sequence>